<keyword evidence="1" id="KW-0812">Transmembrane</keyword>
<feature type="transmembrane region" description="Helical" evidence="1">
    <location>
        <begin position="241"/>
        <end position="262"/>
    </location>
</feature>
<feature type="transmembrane region" description="Helical" evidence="1">
    <location>
        <begin position="154"/>
        <end position="176"/>
    </location>
</feature>
<protein>
    <submittedName>
        <fullName evidence="2">ABC transporter permease</fullName>
    </submittedName>
</protein>
<feature type="transmembrane region" description="Helical" evidence="1">
    <location>
        <begin position="442"/>
        <end position="460"/>
    </location>
</feature>
<feature type="transmembrane region" description="Helical" evidence="1">
    <location>
        <begin position="127"/>
        <end position="148"/>
    </location>
</feature>
<feature type="transmembrane region" description="Helical" evidence="1">
    <location>
        <begin position="188"/>
        <end position="207"/>
    </location>
</feature>
<dbReference type="EMBL" id="JBHTBE010000002">
    <property type="protein sequence ID" value="MFC7269316.1"/>
    <property type="molecule type" value="Genomic_DNA"/>
</dbReference>
<keyword evidence="1" id="KW-0472">Membrane</keyword>
<feature type="transmembrane region" description="Helical" evidence="1">
    <location>
        <begin position="74"/>
        <end position="97"/>
    </location>
</feature>
<feature type="transmembrane region" description="Helical" evidence="1">
    <location>
        <begin position="512"/>
        <end position="531"/>
    </location>
</feature>
<evidence type="ECO:0000313" key="2">
    <source>
        <dbReference type="EMBL" id="MFC7269316.1"/>
    </source>
</evidence>
<evidence type="ECO:0000256" key="1">
    <source>
        <dbReference type="SAM" id="Phobius"/>
    </source>
</evidence>
<feature type="transmembrane region" description="Helical" evidence="1">
    <location>
        <begin position="21"/>
        <end position="41"/>
    </location>
</feature>
<feature type="transmembrane region" description="Helical" evidence="1">
    <location>
        <begin position="398"/>
        <end position="422"/>
    </location>
</feature>
<organism evidence="2 3">
    <name type="scientific">Microbacterium fluvii</name>
    <dbReference type="NCBI Taxonomy" id="415215"/>
    <lineage>
        <taxon>Bacteria</taxon>
        <taxon>Bacillati</taxon>
        <taxon>Actinomycetota</taxon>
        <taxon>Actinomycetes</taxon>
        <taxon>Micrococcales</taxon>
        <taxon>Microbacteriaceae</taxon>
        <taxon>Microbacterium</taxon>
    </lineage>
</organism>
<keyword evidence="3" id="KW-1185">Reference proteome</keyword>
<feature type="transmembrane region" description="Helical" evidence="1">
    <location>
        <begin position="292"/>
        <end position="315"/>
    </location>
</feature>
<keyword evidence="1" id="KW-1133">Transmembrane helix</keyword>
<feature type="transmembrane region" description="Helical" evidence="1">
    <location>
        <begin position="349"/>
        <end position="370"/>
    </location>
</feature>
<sequence length="540" mass="55880">MSGFGALLAQRLRRDRMQVPLWAVGTALLAYLSYVGVAQSYGTEADREALLSTVMANRVILLFRGLPSGADDGAFMLFLILPFLVMMAAFMSTFLAVRHTRADEESGRAELVGATAAGRLTPLAATAAHGLIAGAILAALTTLAYLAVGLPVTGSLIAGCATGAAGLTFLGVGLVMGQLFRTPRAANAASVWIVLLTYLIAGIGSALGTPTSDLQRLESSWLVWLSPFGWAEQSRPFADDAGWPVVLCALVGLALVGLAFALQSVRDLGSSFVAERSGRPAARPALASPMALVWRLNTGALIGWAIGGLLTGMLATSLSAPLQETAASLPSVEAILTALSAGGSLEEGAVVIFFTMLGILAACCAVQVICRARQEETHGTAEIVLAAPVDRARWLADYVVVAFAGIVIVVASAVVGALLGIASLDDPDWSLMTDVLVTGGGQVAAASVFLVITALVFVLAPRLTIPLGWTLVMVGMILGLFGPLFGFPDWLVNLAPIGVAPTMTSDGVDLKGLWWLLLAVAVGATATLSLMRRRELAADG</sequence>
<reference evidence="3" key="1">
    <citation type="journal article" date="2019" name="Int. J. Syst. Evol. Microbiol.">
        <title>The Global Catalogue of Microorganisms (GCM) 10K type strain sequencing project: providing services to taxonomists for standard genome sequencing and annotation.</title>
        <authorList>
            <consortium name="The Broad Institute Genomics Platform"/>
            <consortium name="The Broad Institute Genome Sequencing Center for Infectious Disease"/>
            <person name="Wu L."/>
            <person name="Ma J."/>
        </authorList>
    </citation>
    <scope>NUCLEOTIDE SEQUENCE [LARGE SCALE GENOMIC DNA]</scope>
    <source>
        <strain evidence="3">CGMCC 1.15772</strain>
    </source>
</reference>
<feature type="transmembrane region" description="Helical" evidence="1">
    <location>
        <begin position="467"/>
        <end position="487"/>
    </location>
</feature>
<name>A0ABW2HFG7_9MICO</name>
<proteinExistence type="predicted"/>
<dbReference type="RefSeq" id="WP_262874238.1">
    <property type="nucleotide sequence ID" value="NZ_BAABKW010000004.1"/>
</dbReference>
<evidence type="ECO:0000313" key="3">
    <source>
        <dbReference type="Proteomes" id="UP001596507"/>
    </source>
</evidence>
<comment type="caution">
    <text evidence="2">The sequence shown here is derived from an EMBL/GenBank/DDBJ whole genome shotgun (WGS) entry which is preliminary data.</text>
</comment>
<dbReference type="Proteomes" id="UP001596507">
    <property type="component" value="Unassembled WGS sequence"/>
</dbReference>
<gene>
    <name evidence="2" type="ORF">ACFQRL_10120</name>
</gene>
<accession>A0ABW2HFG7</accession>